<feature type="domain" description="HTH luxR-type" evidence="6">
    <location>
        <begin position="135"/>
        <end position="162"/>
    </location>
</feature>
<comment type="similarity">
    <text evidence="1">Belongs to the sigma-70 factor family. ECF subfamily.</text>
</comment>
<evidence type="ECO:0000313" key="8">
    <source>
        <dbReference type="Proteomes" id="UP000002892"/>
    </source>
</evidence>
<dbReference type="GO" id="GO:0016987">
    <property type="term" value="F:sigma factor activity"/>
    <property type="evidence" value="ECO:0007669"/>
    <property type="project" value="UniProtKB-KW"/>
</dbReference>
<keyword evidence="2" id="KW-0805">Transcription regulation</keyword>
<name>I4D2Z2_DESAJ</name>
<dbReference type="InterPro" id="IPR007627">
    <property type="entry name" value="RNA_pol_sigma70_r2"/>
</dbReference>
<dbReference type="AlphaFoldDB" id="I4D2Z2"/>
<dbReference type="Pfam" id="PF08281">
    <property type="entry name" value="Sigma70_r4_2"/>
    <property type="match status" value="1"/>
</dbReference>
<proteinExistence type="inferred from homology"/>
<dbReference type="Gene3D" id="1.10.1740.10">
    <property type="match status" value="1"/>
</dbReference>
<dbReference type="InterPro" id="IPR036388">
    <property type="entry name" value="WH-like_DNA-bd_sf"/>
</dbReference>
<evidence type="ECO:0000256" key="1">
    <source>
        <dbReference type="ARBA" id="ARBA00010641"/>
    </source>
</evidence>
<dbReference type="NCBIfam" id="TIGR02937">
    <property type="entry name" value="sigma70-ECF"/>
    <property type="match status" value="1"/>
</dbReference>
<dbReference type="InterPro" id="IPR000792">
    <property type="entry name" value="Tscrpt_reg_LuxR_C"/>
</dbReference>
<dbReference type="eggNOG" id="COG1595">
    <property type="taxonomic scope" value="Bacteria"/>
</dbReference>
<dbReference type="InterPro" id="IPR014284">
    <property type="entry name" value="RNA_pol_sigma-70_dom"/>
</dbReference>
<protein>
    <submittedName>
        <fullName evidence="7">RNA polymerase sigma factor, sigma-70 family</fullName>
    </submittedName>
</protein>
<dbReference type="KEGG" id="dai:Desaci_1129"/>
<dbReference type="Pfam" id="PF04542">
    <property type="entry name" value="Sigma70_r2"/>
    <property type="match status" value="1"/>
</dbReference>
<gene>
    <name evidence="7" type="ordered locus">Desaci_1129</name>
</gene>
<dbReference type="InterPro" id="IPR013324">
    <property type="entry name" value="RNA_pol_sigma_r3/r4-like"/>
</dbReference>
<dbReference type="SUPFAM" id="SSF88946">
    <property type="entry name" value="Sigma2 domain of RNA polymerase sigma factors"/>
    <property type="match status" value="1"/>
</dbReference>
<dbReference type="InterPro" id="IPR039425">
    <property type="entry name" value="RNA_pol_sigma-70-like"/>
</dbReference>
<evidence type="ECO:0000313" key="7">
    <source>
        <dbReference type="EMBL" id="AFM40166.1"/>
    </source>
</evidence>
<dbReference type="CDD" id="cd06171">
    <property type="entry name" value="Sigma70_r4"/>
    <property type="match status" value="1"/>
</dbReference>
<reference evidence="7 8" key="1">
    <citation type="journal article" date="2012" name="J. Bacteriol.">
        <title>Complete genome sequences of Desulfosporosinus orientis DSM765T, Desulfosporosinus youngiae DSM17734T, Desulfosporosinus meridiei DSM13257T, and Desulfosporosinus acidiphilus DSM22704T.</title>
        <authorList>
            <person name="Pester M."/>
            <person name="Brambilla E."/>
            <person name="Alazard D."/>
            <person name="Rattei T."/>
            <person name="Weinmaier T."/>
            <person name="Han J."/>
            <person name="Lucas S."/>
            <person name="Lapidus A."/>
            <person name="Cheng J.F."/>
            <person name="Goodwin L."/>
            <person name="Pitluck S."/>
            <person name="Peters L."/>
            <person name="Ovchinnikova G."/>
            <person name="Teshima H."/>
            <person name="Detter J.C."/>
            <person name="Han C.S."/>
            <person name="Tapia R."/>
            <person name="Land M.L."/>
            <person name="Hauser L."/>
            <person name="Kyrpides N.C."/>
            <person name="Ivanova N.N."/>
            <person name="Pagani I."/>
            <person name="Huntmann M."/>
            <person name="Wei C.L."/>
            <person name="Davenport K.W."/>
            <person name="Daligault H."/>
            <person name="Chain P.S."/>
            <person name="Chen A."/>
            <person name="Mavromatis K."/>
            <person name="Markowitz V."/>
            <person name="Szeto E."/>
            <person name="Mikhailova N."/>
            <person name="Pati A."/>
            <person name="Wagner M."/>
            <person name="Woyke T."/>
            <person name="Ollivier B."/>
            <person name="Klenk H.P."/>
            <person name="Spring S."/>
            <person name="Loy A."/>
        </authorList>
    </citation>
    <scope>NUCLEOTIDE SEQUENCE [LARGE SCALE GENOMIC DNA]</scope>
    <source>
        <strain evidence="8">DSM 22704 / JCM 16185 / SJ4</strain>
    </source>
</reference>
<dbReference type="PANTHER" id="PTHR43133">
    <property type="entry name" value="RNA POLYMERASE ECF-TYPE SIGMA FACTO"/>
    <property type="match status" value="1"/>
</dbReference>
<dbReference type="STRING" id="646529.Desaci_1129"/>
<evidence type="ECO:0000256" key="4">
    <source>
        <dbReference type="ARBA" id="ARBA00023125"/>
    </source>
</evidence>
<dbReference type="InterPro" id="IPR013249">
    <property type="entry name" value="RNA_pol_sigma70_r4_t2"/>
</dbReference>
<dbReference type="PROSITE" id="PS00622">
    <property type="entry name" value="HTH_LUXR_1"/>
    <property type="match status" value="1"/>
</dbReference>
<dbReference type="PANTHER" id="PTHR43133:SF8">
    <property type="entry name" value="RNA POLYMERASE SIGMA FACTOR HI_1459-RELATED"/>
    <property type="match status" value="1"/>
</dbReference>
<evidence type="ECO:0000256" key="2">
    <source>
        <dbReference type="ARBA" id="ARBA00023015"/>
    </source>
</evidence>
<dbReference type="HOGENOM" id="CLU_047691_3_4_9"/>
<dbReference type="Gene3D" id="1.10.10.10">
    <property type="entry name" value="Winged helix-like DNA-binding domain superfamily/Winged helix DNA-binding domain"/>
    <property type="match status" value="1"/>
</dbReference>
<dbReference type="InterPro" id="IPR013325">
    <property type="entry name" value="RNA_pol_sigma_r2"/>
</dbReference>
<sequence>MPVLFAEKKPSLNNKEFKNIFEKHYLRVYRLLTCFLSNRSTAEDIAQETFLRFYLTPPRDFDNVGGWLTQVAKNLAFNYLHREKSRAVRESHLELPLITEPELRLEEEEEKNVISQALHSLSERDRVCLTLRLSGMSYSEIAQAIEVKETSVGTILARAKERFKAEYLKLKGRDD</sequence>
<evidence type="ECO:0000256" key="5">
    <source>
        <dbReference type="ARBA" id="ARBA00023163"/>
    </source>
</evidence>
<evidence type="ECO:0000256" key="3">
    <source>
        <dbReference type="ARBA" id="ARBA00023082"/>
    </source>
</evidence>
<organism evidence="7 8">
    <name type="scientific">Desulfosporosinus acidiphilus (strain DSM 22704 / JCM 16185 / SJ4)</name>
    <dbReference type="NCBI Taxonomy" id="646529"/>
    <lineage>
        <taxon>Bacteria</taxon>
        <taxon>Bacillati</taxon>
        <taxon>Bacillota</taxon>
        <taxon>Clostridia</taxon>
        <taxon>Eubacteriales</taxon>
        <taxon>Desulfitobacteriaceae</taxon>
        <taxon>Desulfosporosinus</taxon>
    </lineage>
</organism>
<dbReference type="EMBL" id="CP003639">
    <property type="protein sequence ID" value="AFM40166.1"/>
    <property type="molecule type" value="Genomic_DNA"/>
</dbReference>
<dbReference type="RefSeq" id="WP_014826173.1">
    <property type="nucleotide sequence ID" value="NC_018068.1"/>
</dbReference>
<dbReference type="SUPFAM" id="SSF88659">
    <property type="entry name" value="Sigma3 and sigma4 domains of RNA polymerase sigma factors"/>
    <property type="match status" value="1"/>
</dbReference>
<accession>I4D2Z2</accession>
<dbReference type="GO" id="GO:0006352">
    <property type="term" value="P:DNA-templated transcription initiation"/>
    <property type="evidence" value="ECO:0007669"/>
    <property type="project" value="InterPro"/>
</dbReference>
<keyword evidence="3" id="KW-0731">Sigma factor</keyword>
<evidence type="ECO:0000259" key="6">
    <source>
        <dbReference type="PROSITE" id="PS00622"/>
    </source>
</evidence>
<keyword evidence="5" id="KW-0804">Transcription</keyword>
<dbReference type="GO" id="GO:0003677">
    <property type="term" value="F:DNA binding"/>
    <property type="evidence" value="ECO:0007669"/>
    <property type="project" value="UniProtKB-KW"/>
</dbReference>
<keyword evidence="8" id="KW-1185">Reference proteome</keyword>
<dbReference type="Proteomes" id="UP000002892">
    <property type="component" value="Chromosome"/>
</dbReference>
<keyword evidence="4" id="KW-0238">DNA-binding</keyword>